<name>A0A518B4J2_9BACT</name>
<dbReference type="PANTHER" id="PTHR35369:SF2">
    <property type="entry name" value="BLR3025 PROTEIN"/>
    <property type="match status" value="1"/>
</dbReference>
<reference evidence="3 4" key="1">
    <citation type="submission" date="2019-02" db="EMBL/GenBank/DDBJ databases">
        <title>Deep-cultivation of Planctomycetes and their phenomic and genomic characterization uncovers novel biology.</title>
        <authorList>
            <person name="Wiegand S."/>
            <person name="Jogler M."/>
            <person name="Boedeker C."/>
            <person name="Pinto D."/>
            <person name="Vollmers J."/>
            <person name="Rivas-Marin E."/>
            <person name="Kohn T."/>
            <person name="Peeters S.H."/>
            <person name="Heuer A."/>
            <person name="Rast P."/>
            <person name="Oberbeckmann S."/>
            <person name="Bunk B."/>
            <person name="Jeske O."/>
            <person name="Meyerdierks A."/>
            <person name="Storesund J.E."/>
            <person name="Kallscheuer N."/>
            <person name="Luecker S."/>
            <person name="Lage O.M."/>
            <person name="Pohl T."/>
            <person name="Merkel B.J."/>
            <person name="Hornburger P."/>
            <person name="Mueller R.-W."/>
            <person name="Bruemmer F."/>
            <person name="Labrenz M."/>
            <person name="Spormann A.M."/>
            <person name="Op den Camp H."/>
            <person name="Overmann J."/>
            <person name="Amann R."/>
            <person name="Jetten M.S.M."/>
            <person name="Mascher T."/>
            <person name="Medema M.H."/>
            <person name="Devos D.P."/>
            <person name="Kaster A.-K."/>
            <person name="Ovreas L."/>
            <person name="Rohde M."/>
            <person name="Galperin M.Y."/>
            <person name="Jogler C."/>
        </authorList>
    </citation>
    <scope>NUCLEOTIDE SEQUENCE [LARGE SCALE GENOMIC DNA]</scope>
    <source>
        <strain evidence="3 4">Pan216</strain>
    </source>
</reference>
<feature type="domain" description="UmuC" evidence="2">
    <location>
        <begin position="3"/>
        <end position="118"/>
    </location>
</feature>
<dbReference type="GO" id="GO:0006281">
    <property type="term" value="P:DNA repair"/>
    <property type="evidence" value="ECO:0007669"/>
    <property type="project" value="InterPro"/>
</dbReference>
<dbReference type="KEGG" id="knv:Pan216_27520"/>
<protein>
    <submittedName>
        <fullName evidence="3">ImpB/mucB/samB family protein</fullName>
    </submittedName>
</protein>
<dbReference type="InterPro" id="IPR043502">
    <property type="entry name" value="DNA/RNA_pol_sf"/>
</dbReference>
<dbReference type="CDD" id="cd03468">
    <property type="entry name" value="PolY_like"/>
    <property type="match status" value="1"/>
</dbReference>
<dbReference type="InterPro" id="IPR001126">
    <property type="entry name" value="UmuC"/>
</dbReference>
<accession>A0A518B4J2</accession>
<proteinExistence type="predicted"/>
<dbReference type="PANTHER" id="PTHR35369">
    <property type="entry name" value="BLR3025 PROTEIN-RELATED"/>
    <property type="match status" value="1"/>
</dbReference>
<sequence length="491" mass="55388">MVRCSLAASQLGVALEMPAAEASALAKQHHQYRLQIETHDPAADREMLERLARWCGLFSPAILPEEGEEPEALLMDVTGCELLFHGERKLADRLLARFRRRRLTARVAIAETMGCAWAVAHFGLPDRSRASEGSWSLRSVRAGDSVPADAIVIPEGRGASALRPLPVEALRIPGEFLEVLGELGLTRIEQLEPLTFASLAERFGDPLVRRLGQAWGLVSEPLLPPEPAPPVHADWSFEEPVDSSQILQAVIEKLIEGIVALLQPRGEGILRLECHLHESSSQRDQWSIELVSPSLSLRHLTELLRLRLERSPLAQPVMSIRLLASKTAPLSVRQQSLFHEEEGGHDPYALGPLINRLRGRLGDRAVLRPRRQADAQPERACRFDPVKQIGKGRQGEFKPWSPGPRPLRLRSRPVPVEMISLVPEGPPVRFCWDGQEHFIRSVWGPERIETGWWRGSAVRRDYYQVETAQGYRYWLFRRLEDARWFLHGSFD</sequence>
<keyword evidence="1" id="KW-0227">DNA damage</keyword>
<dbReference type="InterPro" id="IPR050356">
    <property type="entry name" value="SulA_CellDiv_inhibitor"/>
</dbReference>
<evidence type="ECO:0000259" key="2">
    <source>
        <dbReference type="Pfam" id="PF00817"/>
    </source>
</evidence>
<dbReference type="EMBL" id="CP036279">
    <property type="protein sequence ID" value="QDU61887.1"/>
    <property type="molecule type" value="Genomic_DNA"/>
</dbReference>
<dbReference type="Proteomes" id="UP000317093">
    <property type="component" value="Chromosome"/>
</dbReference>
<dbReference type="Pfam" id="PF00817">
    <property type="entry name" value="IMS"/>
    <property type="match status" value="1"/>
</dbReference>
<evidence type="ECO:0000313" key="4">
    <source>
        <dbReference type="Proteomes" id="UP000317093"/>
    </source>
</evidence>
<organism evidence="3 4">
    <name type="scientific">Kolteria novifilia</name>
    <dbReference type="NCBI Taxonomy" id="2527975"/>
    <lineage>
        <taxon>Bacteria</taxon>
        <taxon>Pseudomonadati</taxon>
        <taxon>Planctomycetota</taxon>
        <taxon>Planctomycetia</taxon>
        <taxon>Kolteriales</taxon>
        <taxon>Kolteriaceae</taxon>
        <taxon>Kolteria</taxon>
    </lineage>
</organism>
<dbReference type="SUPFAM" id="SSF56672">
    <property type="entry name" value="DNA/RNA polymerases"/>
    <property type="match status" value="1"/>
</dbReference>
<gene>
    <name evidence="3" type="ORF">Pan216_27520</name>
</gene>
<keyword evidence="4" id="KW-1185">Reference proteome</keyword>
<evidence type="ECO:0000256" key="1">
    <source>
        <dbReference type="ARBA" id="ARBA00022763"/>
    </source>
</evidence>
<dbReference type="AlphaFoldDB" id="A0A518B4J2"/>
<evidence type="ECO:0000313" key="3">
    <source>
        <dbReference type="EMBL" id="QDU61887.1"/>
    </source>
</evidence>